<name>A0A7C4ATC5_9BACT</name>
<feature type="transmembrane region" description="Helical" evidence="1">
    <location>
        <begin position="343"/>
        <end position="366"/>
    </location>
</feature>
<feature type="transmembrane region" description="Helical" evidence="1">
    <location>
        <begin position="82"/>
        <end position="103"/>
    </location>
</feature>
<dbReference type="AlphaFoldDB" id="A0A7C4ATC5"/>
<gene>
    <name evidence="2" type="ORF">ENV54_11785</name>
</gene>
<sequence>MRVAFWIIGTILGGLLAYLTRYYLNTDGLIYLEIGDAVRRGDWGALVNHQWSPAYSVLMGFAQQLLDSHPCDELASLKIVNFLAFLFAMGMCDVFLASLRASVSDESGGSADPAPFRLVSLVIYCAFLVAALIWIRVRLVSPDMLMLGYLLLFVSLILRIKTNPLGYTNFVGLGCVLGLAYLTKTYIFVYSGVILVLAGLAVGSLRKAIPRVGLALAIMITISLPLIVSLSRDLGRFTYGEAGNYNYALFVASQGEPVNPPAQLTTKPAVLLFEETPHSCFSPGADIAKQSEGKRPRFDATAQVKAVERNLLIMVADSPWFFLTLILWNLLQLKWARPRLGSFLPLSESLMLLSASVSGILLFLLVLVEMRYIAPFLFLGVGGLALIWRYRTLDARGSFLRDCTYYALCIVFMSVTAWSAIDQALRATRPSGSKQSYEAVLQEDKAMANYIRSQKSLIGARGAIVESHSMSIYWARLAGVKIVAEIPSGRDYLEATPQDRETAKKKLREHSVEFLAARGREFHTLASEGWTKVPSTSDYYFLFTGD</sequence>
<feature type="transmembrane region" description="Helical" evidence="1">
    <location>
        <begin position="311"/>
        <end position="331"/>
    </location>
</feature>
<reference evidence="2" key="1">
    <citation type="journal article" date="2020" name="mSystems">
        <title>Genome- and Community-Level Interaction Insights into Carbon Utilization and Element Cycling Functions of Hydrothermarchaeota in Hydrothermal Sediment.</title>
        <authorList>
            <person name="Zhou Z."/>
            <person name="Liu Y."/>
            <person name="Xu W."/>
            <person name="Pan J."/>
            <person name="Luo Z.H."/>
            <person name="Li M."/>
        </authorList>
    </citation>
    <scope>NUCLEOTIDE SEQUENCE [LARGE SCALE GENOMIC DNA]</scope>
    <source>
        <strain evidence="2">SpSt-769</strain>
    </source>
</reference>
<keyword evidence="1" id="KW-0472">Membrane</keyword>
<keyword evidence="1" id="KW-0812">Transmembrane</keyword>
<feature type="transmembrane region" description="Helical" evidence="1">
    <location>
        <begin position="372"/>
        <end position="391"/>
    </location>
</feature>
<organism evidence="2">
    <name type="scientific">Desulfomonile tiedjei</name>
    <dbReference type="NCBI Taxonomy" id="2358"/>
    <lineage>
        <taxon>Bacteria</taxon>
        <taxon>Pseudomonadati</taxon>
        <taxon>Thermodesulfobacteriota</taxon>
        <taxon>Desulfomonilia</taxon>
        <taxon>Desulfomonilales</taxon>
        <taxon>Desulfomonilaceae</taxon>
        <taxon>Desulfomonile</taxon>
    </lineage>
</organism>
<feature type="transmembrane region" description="Helical" evidence="1">
    <location>
        <begin position="188"/>
        <end position="205"/>
    </location>
</feature>
<protein>
    <recommendedName>
        <fullName evidence="3">Glycosyltransferase RgtA/B/C/D-like domain-containing protein</fullName>
    </recommendedName>
</protein>
<comment type="caution">
    <text evidence="2">The sequence shown here is derived from an EMBL/GenBank/DDBJ whole genome shotgun (WGS) entry which is preliminary data.</text>
</comment>
<evidence type="ECO:0000313" key="2">
    <source>
        <dbReference type="EMBL" id="HGH61963.1"/>
    </source>
</evidence>
<evidence type="ECO:0000256" key="1">
    <source>
        <dbReference type="SAM" id="Phobius"/>
    </source>
</evidence>
<feature type="transmembrane region" description="Helical" evidence="1">
    <location>
        <begin position="212"/>
        <end position="230"/>
    </location>
</feature>
<feature type="transmembrane region" description="Helical" evidence="1">
    <location>
        <begin position="165"/>
        <end position="182"/>
    </location>
</feature>
<feature type="transmembrane region" description="Helical" evidence="1">
    <location>
        <begin position="115"/>
        <end position="135"/>
    </location>
</feature>
<keyword evidence="1" id="KW-1133">Transmembrane helix</keyword>
<feature type="transmembrane region" description="Helical" evidence="1">
    <location>
        <begin position="403"/>
        <end position="421"/>
    </location>
</feature>
<dbReference type="EMBL" id="DTGT01000386">
    <property type="protein sequence ID" value="HGH61963.1"/>
    <property type="molecule type" value="Genomic_DNA"/>
</dbReference>
<proteinExistence type="predicted"/>
<accession>A0A7C4ATC5</accession>
<feature type="transmembrane region" description="Helical" evidence="1">
    <location>
        <begin position="141"/>
        <end position="158"/>
    </location>
</feature>
<evidence type="ECO:0008006" key="3">
    <source>
        <dbReference type="Google" id="ProtNLM"/>
    </source>
</evidence>